<evidence type="ECO:0000313" key="5">
    <source>
        <dbReference type="Proteomes" id="UP000604825"/>
    </source>
</evidence>
<dbReference type="OrthoDB" id="1892195at2759"/>
<dbReference type="InterPro" id="IPR005379">
    <property type="entry name" value="FDM1-5/IDN2_XH"/>
</dbReference>
<evidence type="ECO:0000259" key="3">
    <source>
        <dbReference type="Pfam" id="PF03469"/>
    </source>
</evidence>
<name>A0A811RBI1_9POAL</name>
<feature type="coiled-coil region" evidence="1">
    <location>
        <begin position="32"/>
        <end position="76"/>
    </location>
</feature>
<feature type="region of interest" description="Disordered" evidence="2">
    <location>
        <begin position="126"/>
        <end position="238"/>
    </location>
</feature>
<dbReference type="PANTHER" id="PTHR21596:SF55">
    <property type="entry name" value="OS12G0572500 PROTEIN"/>
    <property type="match status" value="1"/>
</dbReference>
<comment type="caution">
    <text evidence="4">The sequence shown here is derived from an EMBL/GenBank/DDBJ whole genome shotgun (WGS) entry which is preliminary data.</text>
</comment>
<dbReference type="PANTHER" id="PTHR21596">
    <property type="entry name" value="RIBONUCLEASE P SUBUNIT P38"/>
    <property type="match status" value="1"/>
</dbReference>
<feature type="compositionally biased region" description="Polar residues" evidence="2">
    <location>
        <begin position="226"/>
        <end position="238"/>
    </location>
</feature>
<gene>
    <name evidence="4" type="ORF">NCGR_LOCUS50661</name>
</gene>
<keyword evidence="5" id="KW-1185">Reference proteome</keyword>
<evidence type="ECO:0000256" key="1">
    <source>
        <dbReference type="SAM" id="Coils"/>
    </source>
</evidence>
<dbReference type="InterPro" id="IPR045177">
    <property type="entry name" value="FDM1-5/IDN2"/>
</dbReference>
<dbReference type="Proteomes" id="UP000604825">
    <property type="component" value="Unassembled WGS sequence"/>
</dbReference>
<dbReference type="AlphaFoldDB" id="A0A811RBI1"/>
<protein>
    <recommendedName>
        <fullName evidence="3">Factor of DNA methylation 1-5/IDN2 domain-containing protein</fullName>
    </recommendedName>
</protein>
<sequence length="418" mass="47770">MADDRGEGDPLEALTSKIDFKMNLLNDVMAEHREVKQVISGVMKEKESLQQEKERLQQEKERLQQEKERLLHEHLENGEALARMKEDILSSKKTLVEARDALVSSSEVISQKDKYMEFLKKKLQEREAKNNQAEQQGGTKPIEPGGVQIRSMQKRKRPSEGPLDYDSGTNEPTSQLDDRSLSPLESLGNPNVQTRSIKMKRRLSQRTLGNDADNLEAIKEGPRQEVANNPTVGQTSGVQLCDEDDLEAIIEELIKGFLEIGYGHGRRKLGIKEMGELSEKAFKTACRAKVPPEEVGAAFDQLYSSWQQQLGDLSWYPFKSVTIDGNCQEIVNLDDDKLQELKRVWGQDAHDAVVTALVVEMKEYDCLSDRSIAYELWNYKEGRKATTRECVEYLFNQVKLLSASKHRNTLRYFTLYWN</sequence>
<evidence type="ECO:0000313" key="4">
    <source>
        <dbReference type="EMBL" id="CAD6267356.1"/>
    </source>
</evidence>
<reference evidence="4" key="1">
    <citation type="submission" date="2020-10" db="EMBL/GenBank/DDBJ databases">
        <authorList>
            <person name="Han B."/>
            <person name="Lu T."/>
            <person name="Zhao Q."/>
            <person name="Huang X."/>
            <person name="Zhao Y."/>
        </authorList>
    </citation>
    <scope>NUCLEOTIDE SEQUENCE</scope>
</reference>
<proteinExistence type="predicted"/>
<dbReference type="Pfam" id="PF03469">
    <property type="entry name" value="XH"/>
    <property type="match status" value="1"/>
</dbReference>
<accession>A0A811RBI1</accession>
<evidence type="ECO:0000256" key="2">
    <source>
        <dbReference type="SAM" id="MobiDB-lite"/>
    </source>
</evidence>
<feature type="domain" description="Factor of DNA methylation 1-5/IDN2" evidence="3">
    <location>
        <begin position="272"/>
        <end position="401"/>
    </location>
</feature>
<dbReference type="GO" id="GO:0080188">
    <property type="term" value="P:gene silencing by siRNA-directed DNA methylation"/>
    <property type="evidence" value="ECO:0007669"/>
    <property type="project" value="InterPro"/>
</dbReference>
<keyword evidence="1" id="KW-0175">Coiled coil</keyword>
<dbReference type="EMBL" id="CAJGYO010000014">
    <property type="protein sequence ID" value="CAD6267356.1"/>
    <property type="molecule type" value="Genomic_DNA"/>
</dbReference>
<organism evidence="4 5">
    <name type="scientific">Miscanthus lutarioriparius</name>
    <dbReference type="NCBI Taxonomy" id="422564"/>
    <lineage>
        <taxon>Eukaryota</taxon>
        <taxon>Viridiplantae</taxon>
        <taxon>Streptophyta</taxon>
        <taxon>Embryophyta</taxon>
        <taxon>Tracheophyta</taxon>
        <taxon>Spermatophyta</taxon>
        <taxon>Magnoliopsida</taxon>
        <taxon>Liliopsida</taxon>
        <taxon>Poales</taxon>
        <taxon>Poaceae</taxon>
        <taxon>PACMAD clade</taxon>
        <taxon>Panicoideae</taxon>
        <taxon>Andropogonodae</taxon>
        <taxon>Andropogoneae</taxon>
        <taxon>Saccharinae</taxon>
        <taxon>Miscanthus</taxon>
    </lineage>
</organism>